<evidence type="ECO:0000256" key="1">
    <source>
        <dbReference type="SAM" id="Coils"/>
    </source>
</evidence>
<evidence type="ECO:0000313" key="4">
    <source>
        <dbReference type="Proteomes" id="UP000051036"/>
    </source>
</evidence>
<organism evidence="3 4">
    <name type="scientific">Lactobacillus kalixensis DSM 16043</name>
    <dbReference type="NCBI Taxonomy" id="1423763"/>
    <lineage>
        <taxon>Bacteria</taxon>
        <taxon>Bacillati</taxon>
        <taxon>Bacillota</taxon>
        <taxon>Bacilli</taxon>
        <taxon>Lactobacillales</taxon>
        <taxon>Lactobacillaceae</taxon>
        <taxon>Lactobacillus</taxon>
    </lineage>
</organism>
<dbReference type="OrthoDB" id="2365850at2"/>
<protein>
    <submittedName>
        <fullName evidence="3">Phage minor capsid protein</fullName>
    </submittedName>
</protein>
<keyword evidence="4" id="KW-1185">Reference proteome</keyword>
<name>A0A0R1UGH0_9LACO</name>
<gene>
    <name evidence="3" type="ORF">FC46_GL000509</name>
</gene>
<dbReference type="AlphaFoldDB" id="A0A0R1UGH0"/>
<feature type="coiled-coil region" evidence="1">
    <location>
        <begin position="27"/>
        <end position="85"/>
    </location>
</feature>
<dbReference type="EMBL" id="AZFM01000017">
    <property type="protein sequence ID" value="KRL89861.1"/>
    <property type="molecule type" value="Genomic_DNA"/>
</dbReference>
<proteinExistence type="predicted"/>
<dbReference type="Proteomes" id="UP000051036">
    <property type="component" value="Unassembled WGS sequence"/>
</dbReference>
<comment type="caution">
    <text evidence="3">The sequence shown here is derived from an EMBL/GenBank/DDBJ whole genome shotgun (WGS) entry which is preliminary data.</text>
</comment>
<feature type="region of interest" description="Disordered" evidence="2">
    <location>
        <begin position="151"/>
        <end position="171"/>
    </location>
</feature>
<dbReference type="RefSeq" id="WP_083478022.1">
    <property type="nucleotide sequence ID" value="NZ_AZFM01000017.1"/>
</dbReference>
<reference evidence="3 4" key="1">
    <citation type="journal article" date="2015" name="Genome Announc.">
        <title>Expanding the biotechnology potential of lactobacilli through comparative genomics of 213 strains and associated genera.</title>
        <authorList>
            <person name="Sun Z."/>
            <person name="Harris H.M."/>
            <person name="McCann A."/>
            <person name="Guo C."/>
            <person name="Argimon S."/>
            <person name="Zhang W."/>
            <person name="Yang X."/>
            <person name="Jeffery I.B."/>
            <person name="Cooney J.C."/>
            <person name="Kagawa T.F."/>
            <person name="Liu W."/>
            <person name="Song Y."/>
            <person name="Salvetti E."/>
            <person name="Wrobel A."/>
            <person name="Rasinkangas P."/>
            <person name="Parkhill J."/>
            <person name="Rea M.C."/>
            <person name="O'Sullivan O."/>
            <person name="Ritari J."/>
            <person name="Douillard F.P."/>
            <person name="Paul Ross R."/>
            <person name="Yang R."/>
            <person name="Briner A.E."/>
            <person name="Felis G.E."/>
            <person name="de Vos W.M."/>
            <person name="Barrangou R."/>
            <person name="Klaenhammer T.R."/>
            <person name="Caufield P.W."/>
            <person name="Cui Y."/>
            <person name="Zhang H."/>
            <person name="O'Toole P.W."/>
        </authorList>
    </citation>
    <scope>NUCLEOTIDE SEQUENCE [LARGE SCALE GENOMIC DNA]</scope>
    <source>
        <strain evidence="3 4">DSM 16043</strain>
    </source>
</reference>
<dbReference type="PATRIC" id="fig|1423763.3.peg.513"/>
<evidence type="ECO:0000256" key="2">
    <source>
        <dbReference type="SAM" id="MobiDB-lite"/>
    </source>
</evidence>
<sequence>MKRDQLKKLGLDDEVIDNVMDLNGKDIQKFKTENEQLTEENTAFKDQIKNRDKDLKELQDQVKDNDDLSKQVQEWQDKYKTDTKELNDQIAQVKLNSAVDQVLSSNKARNTKAIKALLNNDEIKFDESGKLIGLDSQIKSLKKSDPYLFDEGEKSEYTPASGETPKETKSLNKMSLTERIELKQSDPDAYYKMLGE</sequence>
<dbReference type="InterPro" id="IPR009636">
    <property type="entry name" value="SCAF"/>
</dbReference>
<dbReference type="Pfam" id="PF06810">
    <property type="entry name" value="Phage_scaffold"/>
    <property type="match status" value="1"/>
</dbReference>
<accession>A0A0R1UGH0</accession>
<keyword evidence="1" id="KW-0175">Coiled coil</keyword>
<dbReference type="STRING" id="1423763.FC46_GL000509"/>
<evidence type="ECO:0000313" key="3">
    <source>
        <dbReference type="EMBL" id="KRL89861.1"/>
    </source>
</evidence>